<dbReference type="EMBL" id="VRLW01000001">
    <property type="protein sequence ID" value="KAA1259169.1"/>
    <property type="molecule type" value="Genomic_DNA"/>
</dbReference>
<reference evidence="2 3" key="1">
    <citation type="submission" date="2019-08" db="EMBL/GenBank/DDBJ databases">
        <title>Deep-cultivation of Planctomycetes and their phenomic and genomic characterization uncovers novel biology.</title>
        <authorList>
            <person name="Wiegand S."/>
            <person name="Jogler M."/>
            <person name="Boedeker C."/>
            <person name="Pinto D."/>
            <person name="Vollmers J."/>
            <person name="Rivas-Marin E."/>
            <person name="Kohn T."/>
            <person name="Peeters S.H."/>
            <person name="Heuer A."/>
            <person name="Rast P."/>
            <person name="Oberbeckmann S."/>
            <person name="Bunk B."/>
            <person name="Jeske O."/>
            <person name="Meyerdierks A."/>
            <person name="Storesund J.E."/>
            <person name="Kallscheuer N."/>
            <person name="Luecker S."/>
            <person name="Lage O.M."/>
            <person name="Pohl T."/>
            <person name="Merkel B.J."/>
            <person name="Hornburger P."/>
            <person name="Mueller R.-W."/>
            <person name="Bruemmer F."/>
            <person name="Labrenz M."/>
            <person name="Spormann A.M."/>
            <person name="Op Den Camp H."/>
            <person name="Overmann J."/>
            <person name="Amann R."/>
            <person name="Jetten M.S.M."/>
            <person name="Mascher T."/>
            <person name="Medema M.H."/>
            <person name="Devos D.P."/>
            <person name="Kaster A.-K."/>
            <person name="Ovreas L."/>
            <person name="Rohde M."/>
            <person name="Galperin M.Y."/>
            <person name="Jogler C."/>
        </authorList>
    </citation>
    <scope>NUCLEOTIDE SEQUENCE [LARGE SCALE GENOMIC DNA]</scope>
    <source>
        <strain evidence="2 3">LF1</strain>
    </source>
</reference>
<evidence type="ECO:0000256" key="1">
    <source>
        <dbReference type="SAM" id="MobiDB-lite"/>
    </source>
</evidence>
<accession>A0A5B1CHG4</accession>
<evidence type="ECO:0000313" key="2">
    <source>
        <dbReference type="EMBL" id="KAA1259169.1"/>
    </source>
</evidence>
<feature type="region of interest" description="Disordered" evidence="1">
    <location>
        <begin position="332"/>
        <end position="387"/>
    </location>
</feature>
<sequence length="792" mass="85549">MRLTLRTLLAYLDNTLEPADAEILRQKVTESGFATQLVQKIRQRLADPSLPAPPPEAIGPVHDANVIGEYLDSTLPNEQVSEIERACLELDANLAEAAACHQILTMVLGNKADVPAGLRERIYQLPDREVERIAASSDRFSSISMDDTPSQNRARTGGSPSLASQDDLPTIESADPENHDSVQPVGISDSGVFDAPTRLRQSDVVNPEGAGFSSPTASNNAQLRAKAERDSIYGGSIRPSRITPWLVSLAVVAVLFFAIAQIFRPLLPKNQKTELADNNIPTDVIVPPSEAPPMVALDPVIPDAIVSPGDLPSSEPEIVNAAIAPTETTEALPAPELNPDSMPAPEPSPVEPNPVESNPVEPVLDEPGDFAADSEMVPPPVQRDATPVAPPLASEIAVEAEPVEKAESKPDAMAPVAMIDGSDSMIVALNAEGVWEKLDESGVVTANTPVICGPKFRGIMETEFSPRIELIGPTGVRWLAIGEDSYGLEVEFGRLLITSKEPDSMLSLKLGARPMELFFADEETVVAASIKRFRSPGVDPLDAPEQLELMGILTIQGSVQVKHDGETSEVTTGEQWVKRGEDFPTVSPLGKVPNWISAPPSDEKSLDDTARDGLLDLVDADESLDRSLHEATLFRRSEVAALAGQTMLFLGQGDVYFGGDGILNEPKQRQYWPEHFTALVATLDRGPESAELLMQAIVKMDAANAKVLYRLLVGYSQEQLAAGGDEELVRLLDSESMAVRVLALENLHKITGTTLYFRAETDNRARRTPAIRKWMVRQQKGDIRWPNGAGSP</sequence>
<feature type="compositionally biased region" description="Pro residues" evidence="1">
    <location>
        <begin position="342"/>
        <end position="352"/>
    </location>
</feature>
<protein>
    <submittedName>
        <fullName evidence="2">Uncharacterized protein</fullName>
    </submittedName>
</protein>
<feature type="compositionally biased region" description="Polar residues" evidence="1">
    <location>
        <begin position="138"/>
        <end position="164"/>
    </location>
</feature>
<organism evidence="2 3">
    <name type="scientific">Rubripirellula obstinata</name>
    <dbReference type="NCBI Taxonomy" id="406547"/>
    <lineage>
        <taxon>Bacteria</taxon>
        <taxon>Pseudomonadati</taxon>
        <taxon>Planctomycetota</taxon>
        <taxon>Planctomycetia</taxon>
        <taxon>Pirellulales</taxon>
        <taxon>Pirellulaceae</taxon>
        <taxon>Rubripirellula</taxon>
    </lineage>
</organism>
<evidence type="ECO:0000313" key="3">
    <source>
        <dbReference type="Proteomes" id="UP000322699"/>
    </source>
</evidence>
<dbReference type="RefSeq" id="WP_068263045.1">
    <property type="nucleotide sequence ID" value="NZ_LWSK01000042.1"/>
</dbReference>
<keyword evidence="3" id="KW-1185">Reference proteome</keyword>
<dbReference type="AlphaFoldDB" id="A0A5B1CHG4"/>
<dbReference type="OrthoDB" id="272719at2"/>
<gene>
    <name evidence="2" type="ORF">LF1_16980</name>
</gene>
<dbReference type="Proteomes" id="UP000322699">
    <property type="component" value="Unassembled WGS sequence"/>
</dbReference>
<name>A0A5B1CHG4_9BACT</name>
<feature type="compositionally biased region" description="Low complexity" evidence="1">
    <location>
        <begin position="353"/>
        <end position="362"/>
    </location>
</feature>
<proteinExistence type="predicted"/>
<feature type="region of interest" description="Disordered" evidence="1">
    <location>
        <begin position="136"/>
        <end position="193"/>
    </location>
</feature>
<comment type="caution">
    <text evidence="2">The sequence shown here is derived from an EMBL/GenBank/DDBJ whole genome shotgun (WGS) entry which is preliminary data.</text>
</comment>